<proteinExistence type="predicted"/>
<dbReference type="EMBL" id="VTER01000001">
    <property type="protein sequence ID" value="TYS52038.1"/>
    <property type="molecule type" value="Genomic_DNA"/>
</dbReference>
<dbReference type="Proteomes" id="UP000322139">
    <property type="component" value="Unassembled WGS sequence"/>
</dbReference>
<sequence length="60" mass="7160">MMHQSETRLEKLLGQNITARHQGKEYSLDHYFQQPIVHKQINGEKVYVPLDLDRIWNQPS</sequence>
<evidence type="ECO:0000313" key="1">
    <source>
        <dbReference type="EMBL" id="TYS52038.1"/>
    </source>
</evidence>
<reference evidence="1 2" key="1">
    <citation type="submission" date="2019-08" db="EMBL/GenBank/DDBJ databases">
        <title>Bacillus genomes from the desert of Cuatro Cienegas, Coahuila.</title>
        <authorList>
            <person name="Olmedo-Alvarez G."/>
        </authorList>
    </citation>
    <scope>NUCLEOTIDE SEQUENCE [LARGE SCALE GENOMIC DNA]</scope>
    <source>
        <strain evidence="1 2">CH446_14T</strain>
    </source>
</reference>
<evidence type="ECO:0000313" key="2">
    <source>
        <dbReference type="Proteomes" id="UP000322139"/>
    </source>
</evidence>
<name>A0A5D4RQG5_9BACI</name>
<organism evidence="1 2">
    <name type="scientific">Bacillus infantis</name>
    <dbReference type="NCBI Taxonomy" id="324767"/>
    <lineage>
        <taxon>Bacteria</taxon>
        <taxon>Bacillati</taxon>
        <taxon>Bacillota</taxon>
        <taxon>Bacilli</taxon>
        <taxon>Bacillales</taxon>
        <taxon>Bacillaceae</taxon>
        <taxon>Bacillus</taxon>
    </lineage>
</organism>
<gene>
    <name evidence="1" type="ORF">FZD51_00900</name>
</gene>
<comment type="caution">
    <text evidence="1">The sequence shown here is derived from an EMBL/GenBank/DDBJ whole genome shotgun (WGS) entry which is preliminary data.</text>
</comment>
<dbReference type="RefSeq" id="WP_022543964.1">
    <property type="nucleotide sequence ID" value="NZ_JAMYWU010000001.1"/>
</dbReference>
<accession>A0A5D4RQG5</accession>
<protein>
    <submittedName>
        <fullName evidence="1">Uncharacterized protein</fullName>
    </submittedName>
</protein>
<dbReference type="AlphaFoldDB" id="A0A5D4RQG5"/>